<dbReference type="Proteomes" id="UP001177140">
    <property type="component" value="Unassembled WGS sequence"/>
</dbReference>
<feature type="signal peptide" evidence="1">
    <location>
        <begin position="1"/>
        <end position="19"/>
    </location>
</feature>
<name>A0AA41VCY6_PAPNU</name>
<dbReference type="AlphaFoldDB" id="A0AA41VCY6"/>
<keyword evidence="3" id="KW-1185">Reference proteome</keyword>
<organism evidence="2 3">
    <name type="scientific">Papaver nudicaule</name>
    <name type="common">Iceland poppy</name>
    <dbReference type="NCBI Taxonomy" id="74823"/>
    <lineage>
        <taxon>Eukaryota</taxon>
        <taxon>Viridiplantae</taxon>
        <taxon>Streptophyta</taxon>
        <taxon>Embryophyta</taxon>
        <taxon>Tracheophyta</taxon>
        <taxon>Spermatophyta</taxon>
        <taxon>Magnoliopsida</taxon>
        <taxon>Ranunculales</taxon>
        <taxon>Papaveraceae</taxon>
        <taxon>Papaveroideae</taxon>
        <taxon>Papaver</taxon>
    </lineage>
</organism>
<evidence type="ECO:0000313" key="3">
    <source>
        <dbReference type="Proteomes" id="UP001177140"/>
    </source>
</evidence>
<accession>A0AA41VCY6</accession>
<evidence type="ECO:0000313" key="2">
    <source>
        <dbReference type="EMBL" id="MCL7038945.1"/>
    </source>
</evidence>
<sequence>MVVALALCLLLLGGFSVDAAGRINGNCVHSTGKCLGDLDCSSQCRDQGYSSGSCTVKRSPSSKLDKEIRVNFDYQVPGDCCCLN</sequence>
<reference evidence="2" key="1">
    <citation type="submission" date="2022-03" db="EMBL/GenBank/DDBJ databases">
        <title>A functionally conserved STORR gene fusion in Papaver species that diverged 16.8 million years ago.</title>
        <authorList>
            <person name="Catania T."/>
        </authorList>
    </citation>
    <scope>NUCLEOTIDE SEQUENCE</scope>
    <source>
        <strain evidence="2">S-191538</strain>
    </source>
</reference>
<evidence type="ECO:0000256" key="1">
    <source>
        <dbReference type="SAM" id="SignalP"/>
    </source>
</evidence>
<dbReference type="EMBL" id="JAJJMA010195790">
    <property type="protein sequence ID" value="MCL7038945.1"/>
    <property type="molecule type" value="Genomic_DNA"/>
</dbReference>
<comment type="caution">
    <text evidence="2">The sequence shown here is derived from an EMBL/GenBank/DDBJ whole genome shotgun (WGS) entry which is preliminary data.</text>
</comment>
<proteinExistence type="predicted"/>
<protein>
    <submittedName>
        <fullName evidence="2">Uncharacterized protein</fullName>
    </submittedName>
</protein>
<gene>
    <name evidence="2" type="ORF">MKW94_012398</name>
</gene>
<keyword evidence="1" id="KW-0732">Signal</keyword>
<feature type="chain" id="PRO_5041341336" evidence="1">
    <location>
        <begin position="20"/>
        <end position="84"/>
    </location>
</feature>